<comment type="caution">
    <text evidence="9">The sequence shown here is derived from an EMBL/GenBank/DDBJ whole genome shotgun (WGS) entry which is preliminary data.</text>
</comment>
<reference evidence="9" key="1">
    <citation type="journal article" date="2023" name="Mol. Biol. Evol.">
        <title>Third-Generation Sequencing Reveals the Adaptive Role of the Epigenome in Three Deep-Sea Polychaetes.</title>
        <authorList>
            <person name="Perez M."/>
            <person name="Aroh O."/>
            <person name="Sun Y."/>
            <person name="Lan Y."/>
            <person name="Juniper S.K."/>
            <person name="Young C.R."/>
            <person name="Angers B."/>
            <person name="Qian P.Y."/>
        </authorList>
    </citation>
    <scope>NUCLEOTIDE SEQUENCE</scope>
    <source>
        <strain evidence="9">R07B-5</strain>
    </source>
</reference>
<evidence type="ECO:0000313" key="10">
    <source>
        <dbReference type="Proteomes" id="UP001209878"/>
    </source>
</evidence>
<sequence>MALPHLPTTYTTSKNIYERSIVDRRNRENEFRQKWLQNATFFKQADLTAAKKKTWESDVSFNDSMSAWKTSHKTETKMLSLQTRKVKLRDMLRQEQNQLEAELRELNEGLSSTRLDDMKDRAGSLKSAREEKRKQTAQELLYEHWRTNNPKLKALESELHKKHVVGEWGKQLDMHQQRMADERRLKEEIEREMEEERLRALERDEERERDRLEEARRLKQMQKDQIRELKERELEAQRLKDDEEMLMHNQWQLEELENHRREIERQRKKVEFGRVLLRQHAAALRRRSCVIQEELMEDQKFLERLMAQEEEDRAIQTARRERTKADAAWMKQVVDEQLKLEKQREAELDMLYQDEAARIWEKRESEWARERQARERLMQEVLEERQHQITNKMEVVRQRQEESLQRREELVQDLEMMQQMTRREQEEQDELKTARKQELQAQMSTRQEQRQGEQLRLNLDLLDDQKAEAEYDEMLEQEAARMSVRGYTPKVCGQLLLSWTLPESEHAFVVWVCDQSQGQIIA</sequence>
<evidence type="ECO:0000256" key="1">
    <source>
        <dbReference type="ARBA" id="ARBA00004300"/>
    </source>
</evidence>
<evidence type="ECO:0000256" key="2">
    <source>
        <dbReference type="ARBA" id="ARBA00010777"/>
    </source>
</evidence>
<comment type="similarity">
    <text evidence="2">Belongs to the TCHP family.</text>
</comment>
<dbReference type="AlphaFoldDB" id="A0AAD9P0W8"/>
<evidence type="ECO:0000313" key="9">
    <source>
        <dbReference type="EMBL" id="KAK2185925.1"/>
    </source>
</evidence>
<keyword evidence="4" id="KW-0963">Cytoplasm</keyword>
<evidence type="ECO:0000256" key="6">
    <source>
        <dbReference type="ARBA" id="ARBA00023212"/>
    </source>
</evidence>
<evidence type="ECO:0000256" key="5">
    <source>
        <dbReference type="ARBA" id="ARBA00023054"/>
    </source>
</evidence>
<feature type="coiled-coil region" evidence="7">
    <location>
        <begin position="78"/>
        <end position="135"/>
    </location>
</feature>
<feature type="coiled-coil region" evidence="7">
    <location>
        <begin position="172"/>
        <end position="312"/>
    </location>
</feature>
<dbReference type="GO" id="GO:0006915">
    <property type="term" value="P:apoptotic process"/>
    <property type="evidence" value="ECO:0007669"/>
    <property type="project" value="TreeGrafter"/>
</dbReference>
<evidence type="ECO:0000256" key="4">
    <source>
        <dbReference type="ARBA" id="ARBA00022490"/>
    </source>
</evidence>
<keyword evidence="10" id="KW-1185">Reference proteome</keyword>
<proteinExistence type="inferred from homology"/>
<evidence type="ECO:0000256" key="3">
    <source>
        <dbReference type="ARBA" id="ARBA00017328"/>
    </source>
</evidence>
<dbReference type="PANTHER" id="PTHR31183:SF2">
    <property type="entry name" value="TRICHOPLEIN KERATIN FILAMENT-BINDING PROTEIN"/>
    <property type="match status" value="1"/>
</dbReference>
<organism evidence="9 10">
    <name type="scientific">Ridgeia piscesae</name>
    <name type="common">Tubeworm</name>
    <dbReference type="NCBI Taxonomy" id="27915"/>
    <lineage>
        <taxon>Eukaryota</taxon>
        <taxon>Metazoa</taxon>
        <taxon>Spiralia</taxon>
        <taxon>Lophotrochozoa</taxon>
        <taxon>Annelida</taxon>
        <taxon>Polychaeta</taxon>
        <taxon>Sedentaria</taxon>
        <taxon>Canalipalpata</taxon>
        <taxon>Sabellida</taxon>
        <taxon>Siboglinidae</taxon>
        <taxon>Ridgeia</taxon>
    </lineage>
</organism>
<dbReference type="GO" id="GO:0005813">
    <property type="term" value="C:centrosome"/>
    <property type="evidence" value="ECO:0007669"/>
    <property type="project" value="UniProtKB-SubCell"/>
</dbReference>
<protein>
    <recommendedName>
        <fullName evidence="3">Trichoplein keratin filament-binding protein</fullName>
    </recommendedName>
</protein>
<dbReference type="Proteomes" id="UP001209878">
    <property type="component" value="Unassembled WGS sequence"/>
</dbReference>
<gene>
    <name evidence="9" type="ORF">NP493_217g06014</name>
</gene>
<dbReference type="InterPro" id="IPR043596">
    <property type="entry name" value="CFAP53/TCHP"/>
</dbReference>
<dbReference type="PANTHER" id="PTHR31183">
    <property type="entry name" value="TRICHOPLEIN KERATIN FILAMENT-BINDING PROTEIN FAMILY MEMBER"/>
    <property type="match status" value="1"/>
</dbReference>
<feature type="coiled-coil region" evidence="7">
    <location>
        <begin position="397"/>
        <end position="442"/>
    </location>
</feature>
<accession>A0AAD9P0W8</accession>
<keyword evidence="5 7" id="KW-0175">Coiled coil</keyword>
<evidence type="ECO:0000259" key="8">
    <source>
        <dbReference type="Pfam" id="PF13868"/>
    </source>
</evidence>
<comment type="subcellular location">
    <subcellularLocation>
        <location evidence="1">Cytoplasm</location>
        <location evidence="1">Cytoskeleton</location>
        <location evidence="1">Microtubule organizing center</location>
        <location evidence="1">Centrosome</location>
    </subcellularLocation>
</comment>
<keyword evidence="6" id="KW-0206">Cytoskeleton</keyword>
<dbReference type="GO" id="GO:0045095">
    <property type="term" value="C:keratin filament"/>
    <property type="evidence" value="ECO:0007669"/>
    <property type="project" value="TreeGrafter"/>
</dbReference>
<evidence type="ECO:0000256" key="7">
    <source>
        <dbReference type="SAM" id="Coils"/>
    </source>
</evidence>
<name>A0AAD9P0W8_RIDPI</name>
<dbReference type="Pfam" id="PF13868">
    <property type="entry name" value="TPH"/>
    <property type="match status" value="1"/>
</dbReference>
<dbReference type="EMBL" id="JAODUO010000218">
    <property type="protein sequence ID" value="KAK2185925.1"/>
    <property type="molecule type" value="Genomic_DNA"/>
</dbReference>
<dbReference type="InterPro" id="IPR043597">
    <property type="entry name" value="TPH_dom"/>
</dbReference>
<feature type="domain" description="Trichohyalin-plectin-homology" evidence="8">
    <location>
        <begin position="146"/>
        <end position="482"/>
    </location>
</feature>